<feature type="domain" description="ABC transporter" evidence="5">
    <location>
        <begin position="4"/>
        <end position="253"/>
    </location>
</feature>
<dbReference type="InterPro" id="IPR050319">
    <property type="entry name" value="ABC_transp_ATP-bind"/>
</dbReference>
<dbReference type="PATRIC" id="fig|1330330.3.peg.1685"/>
<dbReference type="InterPro" id="IPR003593">
    <property type="entry name" value="AAA+_ATPase"/>
</dbReference>
<dbReference type="InterPro" id="IPR003439">
    <property type="entry name" value="ABC_transporter-like_ATP-bd"/>
</dbReference>
<evidence type="ECO:0000256" key="3">
    <source>
        <dbReference type="ARBA" id="ARBA00022741"/>
    </source>
</evidence>
<accession>A0A0G2ZE24</accession>
<dbReference type="PROSITE" id="PS50893">
    <property type="entry name" value="ABC_TRANSPORTER_2"/>
    <property type="match status" value="1"/>
</dbReference>
<dbReference type="RefSeq" id="WP_047754944.1">
    <property type="nucleotide sequence ID" value="NZ_CASWEU010000003.1"/>
</dbReference>
<evidence type="ECO:0000256" key="1">
    <source>
        <dbReference type="ARBA" id="ARBA00005417"/>
    </source>
</evidence>
<dbReference type="GO" id="GO:0005524">
    <property type="term" value="F:ATP binding"/>
    <property type="evidence" value="ECO:0007669"/>
    <property type="project" value="UniProtKB-KW"/>
</dbReference>
<dbReference type="Pfam" id="PF00005">
    <property type="entry name" value="ABC_tran"/>
    <property type="match status" value="1"/>
</dbReference>
<dbReference type="InterPro" id="IPR017871">
    <property type="entry name" value="ABC_transporter-like_CS"/>
</dbReference>
<dbReference type="InterPro" id="IPR027417">
    <property type="entry name" value="P-loop_NTPase"/>
</dbReference>
<dbReference type="EMBL" id="CP011232">
    <property type="protein sequence ID" value="AKI97809.1"/>
    <property type="molecule type" value="Genomic_DNA"/>
</dbReference>
<evidence type="ECO:0000256" key="2">
    <source>
        <dbReference type="ARBA" id="ARBA00022448"/>
    </source>
</evidence>
<dbReference type="InterPro" id="IPR013563">
    <property type="entry name" value="Oligopep_ABC_C"/>
</dbReference>
<dbReference type="CDD" id="cd03257">
    <property type="entry name" value="ABC_NikE_OppD_transporters"/>
    <property type="match status" value="1"/>
</dbReference>
<dbReference type="Gene3D" id="3.40.50.300">
    <property type="entry name" value="P-loop containing nucleotide triphosphate hydrolases"/>
    <property type="match status" value="1"/>
</dbReference>
<name>A0A0G2ZE24_9BACT</name>
<keyword evidence="7" id="KW-1185">Reference proteome</keyword>
<dbReference type="SMART" id="SM00382">
    <property type="entry name" value="AAA"/>
    <property type="match status" value="1"/>
</dbReference>
<dbReference type="Proteomes" id="UP000035159">
    <property type="component" value="Chromosome"/>
</dbReference>
<sequence>MNIIEVKKLKKYFPIRKFGRKSFVRAVDGVSFHTEQGKVLGVLGESGCGKSTLGLVLSRIEKETAGEIIFKGKKISGKSKLDKQTRRDIQIIFQNPYDSFDPRLTILDSMIRPLKIHGIGQNTSEMREIVESFLSKAGFEPPSAFLKRYPYELSGGQLQRISVLRAMMLDPSFLIADECVSMLDLSVRASVINLLLDLVHLKNTSMMFITHDISLGKFVSDKLAIIYLGKIVEIGDAEEIYRNPLHPYTKILISYSPSVFEKKEKIRPKELIDTSQEPTEGCNFAARCPIATRECFTTQPELKQYTGNRQVACLKV</sequence>
<dbReference type="NCBIfam" id="TIGR01727">
    <property type="entry name" value="oligo_HPY"/>
    <property type="match status" value="1"/>
</dbReference>
<organism evidence="6 7">
    <name type="scientific">Kosmotoga pacifica</name>
    <dbReference type="NCBI Taxonomy" id="1330330"/>
    <lineage>
        <taxon>Bacteria</taxon>
        <taxon>Thermotogati</taxon>
        <taxon>Thermotogota</taxon>
        <taxon>Thermotogae</taxon>
        <taxon>Kosmotogales</taxon>
        <taxon>Kosmotogaceae</taxon>
        <taxon>Kosmotoga</taxon>
    </lineage>
</organism>
<evidence type="ECO:0000259" key="5">
    <source>
        <dbReference type="PROSITE" id="PS50893"/>
    </source>
</evidence>
<dbReference type="Pfam" id="PF08352">
    <property type="entry name" value="oligo_HPY"/>
    <property type="match status" value="1"/>
</dbReference>
<keyword evidence="4" id="KW-0067">ATP-binding</keyword>
<protein>
    <recommendedName>
        <fullName evidence="5">ABC transporter domain-containing protein</fullName>
    </recommendedName>
</protein>
<gene>
    <name evidence="6" type="ORF">IX53_08305</name>
</gene>
<proteinExistence type="inferred from homology"/>
<evidence type="ECO:0000313" key="7">
    <source>
        <dbReference type="Proteomes" id="UP000035159"/>
    </source>
</evidence>
<keyword evidence="2" id="KW-0813">Transport</keyword>
<dbReference type="GO" id="GO:0055085">
    <property type="term" value="P:transmembrane transport"/>
    <property type="evidence" value="ECO:0007669"/>
    <property type="project" value="UniProtKB-ARBA"/>
</dbReference>
<evidence type="ECO:0000256" key="4">
    <source>
        <dbReference type="ARBA" id="ARBA00022840"/>
    </source>
</evidence>
<dbReference type="OrthoDB" id="9806285at2"/>
<keyword evidence="3" id="KW-0547">Nucleotide-binding</keyword>
<comment type="similarity">
    <text evidence="1">Belongs to the ABC transporter superfamily.</text>
</comment>
<dbReference type="SUPFAM" id="SSF52540">
    <property type="entry name" value="P-loop containing nucleoside triphosphate hydrolases"/>
    <property type="match status" value="1"/>
</dbReference>
<evidence type="ECO:0000313" key="6">
    <source>
        <dbReference type="EMBL" id="AKI97809.1"/>
    </source>
</evidence>
<dbReference type="GO" id="GO:0015833">
    <property type="term" value="P:peptide transport"/>
    <property type="evidence" value="ECO:0007669"/>
    <property type="project" value="InterPro"/>
</dbReference>
<dbReference type="STRING" id="1330330.IX53_08305"/>
<dbReference type="PANTHER" id="PTHR43776:SF7">
    <property type="entry name" value="D,D-DIPEPTIDE TRANSPORT ATP-BINDING PROTEIN DDPF-RELATED"/>
    <property type="match status" value="1"/>
</dbReference>
<dbReference type="AlphaFoldDB" id="A0A0G2ZE24"/>
<dbReference type="PROSITE" id="PS00211">
    <property type="entry name" value="ABC_TRANSPORTER_1"/>
    <property type="match status" value="1"/>
</dbReference>
<reference evidence="6 7" key="1">
    <citation type="submission" date="2015-04" db="EMBL/GenBank/DDBJ databases">
        <title>Complete Genome Sequence of Kosmotoga pacifica SLHLJ1.</title>
        <authorList>
            <person name="Jiang L.J."/>
            <person name="Shao Z.Z."/>
            <person name="Jebbar M."/>
        </authorList>
    </citation>
    <scope>NUCLEOTIDE SEQUENCE [LARGE SCALE GENOMIC DNA]</scope>
    <source>
        <strain evidence="6 7">SLHLJ1</strain>
    </source>
</reference>
<dbReference type="GO" id="GO:0016887">
    <property type="term" value="F:ATP hydrolysis activity"/>
    <property type="evidence" value="ECO:0007669"/>
    <property type="project" value="InterPro"/>
</dbReference>
<dbReference type="KEGG" id="kpf:IX53_08305"/>
<dbReference type="PANTHER" id="PTHR43776">
    <property type="entry name" value="TRANSPORT ATP-BINDING PROTEIN"/>
    <property type="match status" value="1"/>
</dbReference>